<dbReference type="PANTHER" id="PTHR12858">
    <property type="entry name" value="RIBOSOME BIOGENESIS PROTEIN"/>
    <property type="match status" value="1"/>
</dbReference>
<dbReference type="Pfam" id="PF04950">
    <property type="entry name" value="RIBIOP_C"/>
    <property type="match status" value="1"/>
</dbReference>
<dbReference type="PROSITE" id="PS51714">
    <property type="entry name" value="G_BMS1"/>
    <property type="match status" value="1"/>
</dbReference>
<evidence type="ECO:0000256" key="5">
    <source>
        <dbReference type="SAM" id="MobiDB-lite"/>
    </source>
</evidence>
<feature type="compositionally biased region" description="Acidic residues" evidence="5">
    <location>
        <begin position="400"/>
        <end position="429"/>
    </location>
</feature>
<evidence type="ECO:0000256" key="1">
    <source>
        <dbReference type="ARBA" id="ARBA00004604"/>
    </source>
</evidence>
<keyword evidence="8" id="KW-1185">Reference proteome</keyword>
<dbReference type="Pfam" id="PF22298">
    <property type="entry name" value="Tsr1_G-like"/>
    <property type="match status" value="1"/>
</dbReference>
<dbReference type="OrthoDB" id="119302at2759"/>
<dbReference type="SMART" id="SM00785">
    <property type="entry name" value="AARP2CN"/>
    <property type="match status" value="1"/>
</dbReference>
<feature type="domain" description="Bms1-type G" evidence="6">
    <location>
        <begin position="84"/>
        <end position="243"/>
    </location>
</feature>
<organism evidence="7 8">
    <name type="scientific">Ceratobasidium theobromae</name>
    <dbReference type="NCBI Taxonomy" id="1582974"/>
    <lineage>
        <taxon>Eukaryota</taxon>
        <taxon>Fungi</taxon>
        <taxon>Dikarya</taxon>
        <taxon>Basidiomycota</taxon>
        <taxon>Agaricomycotina</taxon>
        <taxon>Agaricomycetes</taxon>
        <taxon>Cantharellales</taxon>
        <taxon>Ceratobasidiaceae</taxon>
        <taxon>Ceratobasidium</taxon>
    </lineage>
</organism>
<dbReference type="GO" id="GO:0034511">
    <property type="term" value="F:U3 snoRNA binding"/>
    <property type="evidence" value="ECO:0007669"/>
    <property type="project" value="TreeGrafter"/>
</dbReference>
<evidence type="ECO:0000313" key="7">
    <source>
        <dbReference type="EMBL" id="KAB5595227.1"/>
    </source>
</evidence>
<feature type="compositionally biased region" description="Polar residues" evidence="5">
    <location>
        <begin position="42"/>
        <end position="53"/>
    </location>
</feature>
<dbReference type="InterPro" id="IPR012948">
    <property type="entry name" value="AARP2CN"/>
</dbReference>
<keyword evidence="2" id="KW-0690">Ribosome biogenesis</keyword>
<dbReference type="GO" id="GO:0000479">
    <property type="term" value="P:endonucleolytic cleavage of tricistronic rRNA transcript (SSU-rRNA, 5.8S rRNA, LSU-rRNA)"/>
    <property type="evidence" value="ECO:0007669"/>
    <property type="project" value="TreeGrafter"/>
</dbReference>
<dbReference type="GO" id="GO:0003924">
    <property type="term" value="F:GTPase activity"/>
    <property type="evidence" value="ECO:0007669"/>
    <property type="project" value="TreeGrafter"/>
</dbReference>
<dbReference type="GO" id="GO:0000462">
    <property type="term" value="P:maturation of SSU-rRNA from tricistronic rRNA transcript (SSU-rRNA, 5.8S rRNA, LSU-rRNA)"/>
    <property type="evidence" value="ECO:0007669"/>
    <property type="project" value="TreeGrafter"/>
</dbReference>
<sequence length="804" mass="90112">MSGHHHRPTLKQQNKSFKSKHATKSSLKTAAKGKVGKLPKHQPSSNAVLAQTKLNRKNAAKQNLIKKRTGLADEAKLFHGPNAAPRIVTVVPLCPDVSAQQVALQIVKALGVENTLAPEFGSWIVEAPRFRTILQFLILPYRQLYPALDATQASDYTLLALSPVTEVDPWGECLLRCLQSQGGLHNVVGVAHHPAGEKIQQTVLKSLVSFVQYFVPTQSRVFDLSLESDARNAARALCEGVPRMAPASASWKEGRGWIASEIVEWNDGGELRVTGVVRGSSISANRLVHIPSLGDFQVSKILAAPRPRNYKHNVEVTMDITPTDLAVLAERQSLDADSLTSTNRPDEMTNEQTWPTAEELAQGEAREAAALKSQEAPTKKSRIKRVPRGTSAYQAAWIVDDADDEDGSNEEDDGDANMDADGLEDEVSEKEDLVELDEDAEEMSVSASNNKAGKTVTFEDMDAEEEAHQLNKWRTREREDADDLAFPDEIDTPQDIPAHTRFARYRGLRSFRTSPWDPYENLPPDYARTFQFEDYLRTERTVRKYEDEHAIKPGTRVTVCVENVPQHVLRAYKPGHSLVLFTLLQHEHKVSVLNFSVQRNTEYSGSVRSKDPLILCVGPRRFRTNPIYSQHTRGGGKGVNNVHKFERYLRHGDTSIATVYGPIIFGKQPCMLLRETTDPQAPELVAHGTFLNADAQRIVAKRIILTGHPFKVHKKTATIRYMFFNPDDVRYFAPIQLHTKHGRTGHIRESLGTHGYFKAHFDGPITQMDTVCMSLYKRVYPRWSSLFELPDGEDIRNDDVAMEE</sequence>
<dbReference type="EMBL" id="SSOP01000011">
    <property type="protein sequence ID" value="KAB5595227.1"/>
    <property type="molecule type" value="Genomic_DNA"/>
</dbReference>
<dbReference type="Proteomes" id="UP000383932">
    <property type="component" value="Unassembled WGS sequence"/>
</dbReference>
<name>A0A5N5QVK8_9AGAM</name>
<evidence type="ECO:0000313" key="8">
    <source>
        <dbReference type="Proteomes" id="UP000383932"/>
    </source>
</evidence>
<dbReference type="SMART" id="SM01362">
    <property type="entry name" value="DUF663"/>
    <property type="match status" value="1"/>
</dbReference>
<dbReference type="PANTHER" id="PTHR12858:SF1">
    <property type="entry name" value="PRE-RRNA-PROCESSING PROTEIN TSR1 HOMOLOG"/>
    <property type="match status" value="1"/>
</dbReference>
<dbReference type="GO" id="GO:0005730">
    <property type="term" value="C:nucleolus"/>
    <property type="evidence" value="ECO:0007669"/>
    <property type="project" value="UniProtKB-SubCell"/>
</dbReference>
<evidence type="ECO:0000256" key="2">
    <source>
        <dbReference type="ARBA" id="ARBA00022517"/>
    </source>
</evidence>
<comment type="subcellular location">
    <subcellularLocation>
        <location evidence="1">Nucleus</location>
        <location evidence="1">Nucleolus</location>
    </subcellularLocation>
</comment>
<gene>
    <name evidence="7" type="ORF">CTheo_1305</name>
</gene>
<evidence type="ECO:0000256" key="4">
    <source>
        <dbReference type="ARBA" id="ARBA00038288"/>
    </source>
</evidence>
<dbReference type="InterPro" id="IPR039761">
    <property type="entry name" value="Bms1/Tsr1"/>
</dbReference>
<protein>
    <submittedName>
        <fullName evidence="7">Ribosome biogenesis protein tsr1</fullName>
    </submittedName>
</protein>
<comment type="caution">
    <text evidence="7">The sequence shown here is derived from an EMBL/GenBank/DDBJ whole genome shotgun (WGS) entry which is preliminary data.</text>
</comment>
<proteinExistence type="inferred from homology"/>
<dbReference type="GO" id="GO:0005525">
    <property type="term" value="F:GTP binding"/>
    <property type="evidence" value="ECO:0007669"/>
    <property type="project" value="TreeGrafter"/>
</dbReference>
<dbReference type="GO" id="GO:0030688">
    <property type="term" value="C:preribosome, small subunit precursor"/>
    <property type="evidence" value="ECO:0007669"/>
    <property type="project" value="TreeGrafter"/>
</dbReference>
<accession>A0A5N5QVK8</accession>
<feature type="region of interest" description="Disordered" evidence="5">
    <location>
        <begin position="1"/>
        <end position="53"/>
    </location>
</feature>
<evidence type="ECO:0000256" key="3">
    <source>
        <dbReference type="ARBA" id="ARBA00023242"/>
    </source>
</evidence>
<comment type="similarity">
    <text evidence="4">Belongs to the TRAFAC class translation factor GTPase superfamily. Bms1-like GTPase family. TSR1 subfamily.</text>
</comment>
<evidence type="ECO:0000259" key="6">
    <source>
        <dbReference type="PROSITE" id="PS51714"/>
    </source>
</evidence>
<dbReference type="AlphaFoldDB" id="A0A5N5QVK8"/>
<dbReference type="Pfam" id="PF08142">
    <property type="entry name" value="AARP2CN"/>
    <property type="match status" value="1"/>
</dbReference>
<keyword evidence="3" id="KW-0539">Nucleus</keyword>
<dbReference type="InterPro" id="IPR007034">
    <property type="entry name" value="BMS1_TSR1_C"/>
</dbReference>
<feature type="region of interest" description="Disordered" evidence="5">
    <location>
        <begin position="361"/>
        <end position="429"/>
    </location>
</feature>
<reference evidence="7 8" key="1">
    <citation type="journal article" date="2019" name="Fungal Biol. Biotechnol.">
        <title>Draft genome sequence of fastidious pathogen Ceratobasidium theobromae, which causes vascular-streak dieback in Theobroma cacao.</title>
        <authorList>
            <person name="Ali S.S."/>
            <person name="Asman A."/>
            <person name="Shao J."/>
            <person name="Firmansyah A.P."/>
            <person name="Susilo A.W."/>
            <person name="Rosmana A."/>
            <person name="McMahon P."/>
            <person name="Junaid M."/>
            <person name="Guest D."/>
            <person name="Kheng T.Y."/>
            <person name="Meinhardt L.W."/>
            <person name="Bailey B.A."/>
        </authorList>
    </citation>
    <scope>NUCLEOTIDE SEQUENCE [LARGE SCALE GENOMIC DNA]</scope>
    <source>
        <strain evidence="7 8">CT2</strain>
    </source>
</reference>
<dbReference type="InterPro" id="IPR030387">
    <property type="entry name" value="G_Bms1/Tsr1_dom"/>
</dbReference>